<evidence type="ECO:0000256" key="1">
    <source>
        <dbReference type="SAM" id="MobiDB-lite"/>
    </source>
</evidence>
<name>A0A0J1ECI7_RHOIS</name>
<keyword evidence="3" id="KW-1185">Reference proteome</keyword>
<feature type="region of interest" description="Disordered" evidence="1">
    <location>
        <begin position="26"/>
        <end position="47"/>
    </location>
</feature>
<dbReference type="Proteomes" id="UP000036367">
    <property type="component" value="Unassembled WGS sequence"/>
</dbReference>
<gene>
    <name evidence="2" type="ORF">RISK_004601</name>
</gene>
<dbReference type="PATRIC" id="fig|595434.4.peg.4372"/>
<sequence>MRRCSAFECDETEQLGTIVLLWSPTETSTNSQQGPPHDRLFENDRIL</sequence>
<dbReference type="EMBL" id="LECT01000038">
    <property type="protein sequence ID" value="KLU03289.1"/>
    <property type="molecule type" value="Genomic_DNA"/>
</dbReference>
<feature type="compositionally biased region" description="Basic and acidic residues" evidence="1">
    <location>
        <begin position="36"/>
        <end position="47"/>
    </location>
</feature>
<accession>A0A0J1ECI7</accession>
<comment type="caution">
    <text evidence="2">The sequence shown here is derived from an EMBL/GenBank/DDBJ whole genome shotgun (WGS) entry which is preliminary data.</text>
</comment>
<dbReference type="AlphaFoldDB" id="A0A0J1ECI7"/>
<proteinExistence type="predicted"/>
<protein>
    <submittedName>
        <fullName evidence="2">Uncharacterized protein</fullName>
    </submittedName>
</protein>
<organism evidence="2 3">
    <name type="scientific">Rhodopirellula islandica</name>
    <dbReference type="NCBI Taxonomy" id="595434"/>
    <lineage>
        <taxon>Bacteria</taxon>
        <taxon>Pseudomonadati</taxon>
        <taxon>Planctomycetota</taxon>
        <taxon>Planctomycetia</taxon>
        <taxon>Pirellulales</taxon>
        <taxon>Pirellulaceae</taxon>
        <taxon>Rhodopirellula</taxon>
    </lineage>
</organism>
<evidence type="ECO:0000313" key="2">
    <source>
        <dbReference type="EMBL" id="KLU03289.1"/>
    </source>
</evidence>
<dbReference type="STRING" id="595434.RISK_004601"/>
<evidence type="ECO:0000313" key="3">
    <source>
        <dbReference type="Proteomes" id="UP000036367"/>
    </source>
</evidence>
<reference evidence="2" key="1">
    <citation type="submission" date="2015-05" db="EMBL/GenBank/DDBJ databases">
        <title>Permanent draft genome of Rhodopirellula islandicus K833.</title>
        <authorList>
            <person name="Kizina J."/>
            <person name="Richter M."/>
            <person name="Glockner F.O."/>
            <person name="Harder J."/>
        </authorList>
    </citation>
    <scope>NUCLEOTIDE SEQUENCE [LARGE SCALE GENOMIC DNA]</scope>
    <source>
        <strain evidence="2">K833</strain>
    </source>
</reference>